<keyword evidence="3" id="KW-1185">Reference proteome</keyword>
<reference evidence="2 3" key="1">
    <citation type="submission" date="2015-11" db="EMBL/GenBank/DDBJ databases">
        <title>Solirubrum puertoriconensis gen. nov. an environmental bacteria isolated in Puerto Rico.</title>
        <authorList>
            <person name="Cuebas-Irizarry M.F."/>
            <person name="Montalvo-Rodriguez R."/>
        </authorList>
    </citation>
    <scope>NUCLEOTIDE SEQUENCE [LARGE SCALE GENOMIC DNA]</scope>
    <source>
        <strain evidence="2 3">MC1A</strain>
    </source>
</reference>
<gene>
    <name evidence="2" type="ORF">ASU33_02845</name>
</gene>
<accession>A0A9X0HI54</accession>
<feature type="transmembrane region" description="Helical" evidence="1">
    <location>
        <begin position="12"/>
        <end position="37"/>
    </location>
</feature>
<name>A0A9X0HI54_SOLP1</name>
<sequence length="90" mass="9896">MANFWAQILQRAALLHLSIAHMKSFLQFVVLLTLVILGKLVKERASTPVAIKPPVTEQTSPLQSFFARQASYTQAQASNAPVRATTVSMN</sequence>
<evidence type="ECO:0000256" key="1">
    <source>
        <dbReference type="SAM" id="Phobius"/>
    </source>
</evidence>
<keyword evidence="1" id="KW-0812">Transmembrane</keyword>
<dbReference type="AlphaFoldDB" id="A0A9X0HI54"/>
<keyword evidence="1" id="KW-1133">Transmembrane helix</keyword>
<proteinExistence type="predicted"/>
<evidence type="ECO:0000313" key="2">
    <source>
        <dbReference type="EMBL" id="KUG06311.1"/>
    </source>
</evidence>
<comment type="caution">
    <text evidence="2">The sequence shown here is derived from an EMBL/GenBank/DDBJ whole genome shotgun (WGS) entry which is preliminary data.</text>
</comment>
<protein>
    <submittedName>
        <fullName evidence="2">Uncharacterized protein</fullName>
    </submittedName>
</protein>
<evidence type="ECO:0000313" key="3">
    <source>
        <dbReference type="Proteomes" id="UP000054223"/>
    </source>
</evidence>
<dbReference type="EMBL" id="LNAL01000008">
    <property type="protein sequence ID" value="KUG06311.1"/>
    <property type="molecule type" value="Genomic_DNA"/>
</dbReference>
<dbReference type="Proteomes" id="UP000054223">
    <property type="component" value="Unassembled WGS sequence"/>
</dbReference>
<keyword evidence="1" id="KW-0472">Membrane</keyword>
<organism evidence="2 3">
    <name type="scientific">Solirubrum puertoriconensis</name>
    <dbReference type="NCBI Taxonomy" id="1751427"/>
    <lineage>
        <taxon>Bacteria</taxon>
        <taxon>Pseudomonadati</taxon>
        <taxon>Bacteroidota</taxon>
        <taxon>Cytophagia</taxon>
        <taxon>Cytophagales</taxon>
    </lineage>
</organism>